<dbReference type="SUPFAM" id="SSF52172">
    <property type="entry name" value="CheY-like"/>
    <property type="match status" value="1"/>
</dbReference>
<dbReference type="PANTHER" id="PTHR43547">
    <property type="entry name" value="TWO-COMPONENT HISTIDINE KINASE"/>
    <property type="match status" value="1"/>
</dbReference>
<proteinExistence type="predicted"/>
<dbReference type="EC" id="2.7.13.3" evidence="2"/>
<gene>
    <name evidence="9" type="ORF">K4A83_02055</name>
</gene>
<keyword evidence="10" id="KW-1185">Reference proteome</keyword>
<dbReference type="InterPro" id="IPR005467">
    <property type="entry name" value="His_kinase_dom"/>
</dbReference>
<dbReference type="Gene3D" id="3.30.565.10">
    <property type="entry name" value="Histidine kinase-like ATPase, C-terminal domain"/>
    <property type="match status" value="1"/>
</dbReference>
<dbReference type="InterPro" id="IPR036890">
    <property type="entry name" value="HATPase_C_sf"/>
</dbReference>
<protein>
    <recommendedName>
        <fullName evidence="2">histidine kinase</fullName>
        <ecNumber evidence="2">2.7.13.3</ecNumber>
    </recommendedName>
</protein>
<dbReference type="Gene3D" id="1.10.287.130">
    <property type="match status" value="1"/>
</dbReference>
<dbReference type="SMART" id="SM00448">
    <property type="entry name" value="REC"/>
    <property type="match status" value="1"/>
</dbReference>
<dbReference type="CDD" id="cd17574">
    <property type="entry name" value="REC_OmpR"/>
    <property type="match status" value="1"/>
</dbReference>
<dbReference type="PRINTS" id="PR00344">
    <property type="entry name" value="BCTRLSENSOR"/>
</dbReference>
<name>A0ABT3L0N0_9CYAN</name>
<dbReference type="PROSITE" id="PS50109">
    <property type="entry name" value="HIS_KIN"/>
    <property type="match status" value="1"/>
</dbReference>
<evidence type="ECO:0000313" key="10">
    <source>
        <dbReference type="Proteomes" id="UP001526426"/>
    </source>
</evidence>
<accession>A0ABT3L0N0</accession>
<sequence length="362" mass="40835">MTTILVIEDEEPIRENIIELLESEDFQVLAADSGVQGLALAQTYLPDLILCDIMIPELDGYEVLQQLRQNSATATIPLIFLTALSDQRDTRRGMELGADDYLTKPCTPDGLLRAIASRLARKALFEQQTVTKLNELRTNINHSLPHELRTPLNTILGFTELLMADLEELALPEIREMMEQIHRSGLLLYQLIQNFLLYAELELIATQPEQITSLQNSCTEQTERYLEEIARQEAQKVGREGDLQLEIIPSSAQISVNHFKKLLTEIINNAFKFSASQTPVQVKSQREEQFLSITVSNYGRGLTVEQIQNIGGYMQFERKLYEQSGSGLGLAIAQRLVELYGGSFTVESIPEQITTLRILLPI</sequence>
<dbReference type="InterPro" id="IPR004358">
    <property type="entry name" value="Sig_transdc_His_kin-like_C"/>
</dbReference>
<evidence type="ECO:0000313" key="9">
    <source>
        <dbReference type="EMBL" id="MCW6035058.1"/>
    </source>
</evidence>
<evidence type="ECO:0000256" key="2">
    <source>
        <dbReference type="ARBA" id="ARBA00012438"/>
    </source>
</evidence>
<evidence type="ECO:0000256" key="6">
    <source>
        <dbReference type="PROSITE-ProRule" id="PRU00169"/>
    </source>
</evidence>
<dbReference type="EMBL" id="JAIHOM010000006">
    <property type="protein sequence ID" value="MCW6035058.1"/>
    <property type="molecule type" value="Genomic_DNA"/>
</dbReference>
<dbReference type="SUPFAM" id="SSF55874">
    <property type="entry name" value="ATPase domain of HSP90 chaperone/DNA topoisomerase II/histidine kinase"/>
    <property type="match status" value="1"/>
</dbReference>
<dbReference type="SMART" id="SM00388">
    <property type="entry name" value="HisKA"/>
    <property type="match status" value="1"/>
</dbReference>
<dbReference type="InterPro" id="IPR001789">
    <property type="entry name" value="Sig_transdc_resp-reg_receiver"/>
</dbReference>
<keyword evidence="3 6" id="KW-0597">Phosphoprotein</keyword>
<organism evidence="9 10">
    <name type="scientific">Spirulina subsalsa FACHB-351</name>
    <dbReference type="NCBI Taxonomy" id="234711"/>
    <lineage>
        <taxon>Bacteria</taxon>
        <taxon>Bacillati</taxon>
        <taxon>Cyanobacteriota</taxon>
        <taxon>Cyanophyceae</taxon>
        <taxon>Spirulinales</taxon>
        <taxon>Spirulinaceae</taxon>
        <taxon>Spirulina</taxon>
    </lineage>
</organism>
<evidence type="ECO:0000259" key="7">
    <source>
        <dbReference type="PROSITE" id="PS50109"/>
    </source>
</evidence>
<dbReference type="CDD" id="cd00082">
    <property type="entry name" value="HisKA"/>
    <property type="match status" value="1"/>
</dbReference>
<keyword evidence="5" id="KW-0902">Two-component regulatory system</keyword>
<dbReference type="RefSeq" id="WP_265262721.1">
    <property type="nucleotide sequence ID" value="NZ_JAIHOM010000006.1"/>
</dbReference>
<dbReference type="InterPro" id="IPR036097">
    <property type="entry name" value="HisK_dim/P_sf"/>
</dbReference>
<dbReference type="PANTHER" id="PTHR43547:SF2">
    <property type="entry name" value="HYBRID SIGNAL TRANSDUCTION HISTIDINE KINASE C"/>
    <property type="match status" value="1"/>
</dbReference>
<feature type="domain" description="Response regulatory" evidence="8">
    <location>
        <begin position="3"/>
        <end position="119"/>
    </location>
</feature>
<dbReference type="SUPFAM" id="SSF47384">
    <property type="entry name" value="Homodimeric domain of signal transducing histidine kinase"/>
    <property type="match status" value="1"/>
</dbReference>
<comment type="caution">
    <text evidence="9">The sequence shown here is derived from an EMBL/GenBank/DDBJ whole genome shotgun (WGS) entry which is preliminary data.</text>
</comment>
<reference evidence="9 10" key="1">
    <citation type="submission" date="2021-08" db="EMBL/GenBank/DDBJ databases">
        <title>Draft genome sequence of Spirulina subsalsa with high tolerance to salinity and hype-accumulation of phycocyanin.</title>
        <authorList>
            <person name="Pei H."/>
            <person name="Jiang L."/>
        </authorList>
    </citation>
    <scope>NUCLEOTIDE SEQUENCE [LARGE SCALE GENOMIC DNA]</scope>
    <source>
        <strain evidence="9 10">FACHB-351</strain>
    </source>
</reference>
<evidence type="ECO:0000256" key="4">
    <source>
        <dbReference type="ARBA" id="ARBA00022777"/>
    </source>
</evidence>
<dbReference type="InterPro" id="IPR011006">
    <property type="entry name" value="CheY-like_superfamily"/>
</dbReference>
<dbReference type="InterPro" id="IPR003594">
    <property type="entry name" value="HATPase_dom"/>
</dbReference>
<keyword evidence="4" id="KW-0808">Transferase</keyword>
<feature type="domain" description="Histidine kinase" evidence="7">
    <location>
        <begin position="143"/>
        <end position="362"/>
    </location>
</feature>
<keyword evidence="4" id="KW-0418">Kinase</keyword>
<evidence type="ECO:0000256" key="1">
    <source>
        <dbReference type="ARBA" id="ARBA00000085"/>
    </source>
</evidence>
<comment type="catalytic activity">
    <reaction evidence="1">
        <text>ATP + protein L-histidine = ADP + protein N-phospho-L-histidine.</text>
        <dbReference type="EC" id="2.7.13.3"/>
    </reaction>
</comment>
<dbReference type="Pfam" id="PF00072">
    <property type="entry name" value="Response_reg"/>
    <property type="match status" value="1"/>
</dbReference>
<feature type="modified residue" description="4-aspartylphosphate" evidence="6">
    <location>
        <position position="52"/>
    </location>
</feature>
<dbReference type="InterPro" id="IPR003661">
    <property type="entry name" value="HisK_dim/P_dom"/>
</dbReference>
<evidence type="ECO:0000256" key="3">
    <source>
        <dbReference type="ARBA" id="ARBA00022553"/>
    </source>
</evidence>
<dbReference type="Gene3D" id="3.40.50.2300">
    <property type="match status" value="1"/>
</dbReference>
<dbReference type="Proteomes" id="UP001526426">
    <property type="component" value="Unassembled WGS sequence"/>
</dbReference>
<evidence type="ECO:0000256" key="5">
    <source>
        <dbReference type="ARBA" id="ARBA00023012"/>
    </source>
</evidence>
<evidence type="ECO:0000259" key="8">
    <source>
        <dbReference type="PROSITE" id="PS50110"/>
    </source>
</evidence>
<dbReference type="PROSITE" id="PS50110">
    <property type="entry name" value="RESPONSE_REGULATORY"/>
    <property type="match status" value="1"/>
</dbReference>
<dbReference type="Pfam" id="PF02518">
    <property type="entry name" value="HATPase_c"/>
    <property type="match status" value="1"/>
</dbReference>
<dbReference type="Pfam" id="PF00512">
    <property type="entry name" value="HisKA"/>
    <property type="match status" value="1"/>
</dbReference>
<dbReference type="SMART" id="SM00387">
    <property type="entry name" value="HATPase_c"/>
    <property type="match status" value="1"/>
</dbReference>